<dbReference type="InterPro" id="IPR029787">
    <property type="entry name" value="Nucleotide_cyclase"/>
</dbReference>
<feature type="transmembrane region" description="Helical" evidence="3">
    <location>
        <begin position="167"/>
        <end position="192"/>
    </location>
</feature>
<proteinExistence type="predicted"/>
<keyword evidence="3" id="KW-0472">Membrane</keyword>
<evidence type="ECO:0000313" key="5">
    <source>
        <dbReference type="EMBL" id="KAK8892533.1"/>
    </source>
</evidence>
<name>A0ABR2KNX1_9EUKA</name>
<evidence type="ECO:0000313" key="6">
    <source>
        <dbReference type="Proteomes" id="UP001470230"/>
    </source>
</evidence>
<keyword evidence="3" id="KW-0812">Transmembrane</keyword>
<protein>
    <recommendedName>
        <fullName evidence="4">Guanylate cyclase domain-containing protein</fullName>
    </recommendedName>
</protein>
<dbReference type="InterPro" id="IPR000014">
    <property type="entry name" value="PAS"/>
</dbReference>
<feature type="transmembrane region" description="Helical" evidence="3">
    <location>
        <begin position="302"/>
        <end position="324"/>
    </location>
</feature>
<comment type="caution">
    <text evidence="5">The sequence shown here is derived from an EMBL/GenBank/DDBJ whole genome shotgun (WGS) entry which is preliminary data.</text>
</comment>
<feature type="transmembrane region" description="Helical" evidence="3">
    <location>
        <begin position="57"/>
        <end position="80"/>
    </location>
</feature>
<gene>
    <name evidence="5" type="ORF">M9Y10_029766</name>
</gene>
<feature type="transmembrane region" description="Helical" evidence="3">
    <location>
        <begin position="330"/>
        <end position="349"/>
    </location>
</feature>
<keyword evidence="6" id="KW-1185">Reference proteome</keyword>
<dbReference type="PROSITE" id="PS50125">
    <property type="entry name" value="GUANYLATE_CYCLASE_2"/>
    <property type="match status" value="1"/>
</dbReference>
<dbReference type="Pfam" id="PF13426">
    <property type="entry name" value="PAS_9"/>
    <property type="match status" value="1"/>
</dbReference>
<keyword evidence="3" id="KW-1133">Transmembrane helix</keyword>
<feature type="transmembrane region" description="Helical" evidence="3">
    <location>
        <begin position="1184"/>
        <end position="1206"/>
    </location>
</feature>
<feature type="transmembrane region" description="Helical" evidence="3">
    <location>
        <begin position="917"/>
        <end position="940"/>
    </location>
</feature>
<feature type="compositionally biased region" description="Acidic residues" evidence="2">
    <location>
        <begin position="1606"/>
        <end position="1615"/>
    </location>
</feature>
<evidence type="ECO:0000256" key="3">
    <source>
        <dbReference type="SAM" id="Phobius"/>
    </source>
</evidence>
<accession>A0ABR2KNX1</accession>
<feature type="transmembrane region" description="Helical" evidence="3">
    <location>
        <begin position="270"/>
        <end position="290"/>
    </location>
</feature>
<evidence type="ECO:0000259" key="4">
    <source>
        <dbReference type="PROSITE" id="PS50125"/>
    </source>
</evidence>
<dbReference type="SUPFAM" id="SSF55785">
    <property type="entry name" value="PYP-like sensor domain (PAS domain)"/>
    <property type="match status" value="1"/>
</dbReference>
<feature type="transmembrane region" description="Helical" evidence="3">
    <location>
        <begin position="669"/>
        <end position="691"/>
    </location>
</feature>
<dbReference type="InterPro" id="IPR001054">
    <property type="entry name" value="A/G_cyclase"/>
</dbReference>
<dbReference type="Gene3D" id="3.30.450.20">
    <property type="entry name" value="PAS domain"/>
    <property type="match status" value="1"/>
</dbReference>
<feature type="region of interest" description="Disordered" evidence="2">
    <location>
        <begin position="1603"/>
        <end position="1632"/>
    </location>
</feature>
<dbReference type="Pfam" id="PF00211">
    <property type="entry name" value="Guanylate_cyc"/>
    <property type="match status" value="1"/>
</dbReference>
<dbReference type="EMBL" id="JAPFFF010000004">
    <property type="protein sequence ID" value="KAK8892533.1"/>
    <property type="molecule type" value="Genomic_DNA"/>
</dbReference>
<dbReference type="InterPro" id="IPR035965">
    <property type="entry name" value="PAS-like_dom_sf"/>
</dbReference>
<feature type="transmembrane region" description="Helical" evidence="3">
    <location>
        <begin position="133"/>
        <end position="155"/>
    </location>
</feature>
<feature type="transmembrane region" description="Helical" evidence="3">
    <location>
        <begin position="246"/>
        <end position="264"/>
    </location>
</feature>
<dbReference type="SUPFAM" id="SSF55073">
    <property type="entry name" value="Nucleotide cyclase"/>
    <property type="match status" value="1"/>
</dbReference>
<evidence type="ECO:0000256" key="1">
    <source>
        <dbReference type="SAM" id="Coils"/>
    </source>
</evidence>
<feature type="coiled-coil region" evidence="1">
    <location>
        <begin position="1368"/>
        <end position="1395"/>
    </location>
</feature>
<sequence>MSKASSKSLSSAKLSNSTLSQSIQNSANTIEDDIKTQQFEESFIFPLFSEISRVTSIPSIICVIQLIIQIIQSLVANLYIGNIHIWDSLTSIPKALRYLSYTINFGIIDILNEGHTEYNDNISSDNLYSCWPIYVAVIIFICLEILFIFILLFYYRKKRLFLKWSLYVANFLLSTFNSILFAPICGIFGYAVWQVDFQQTSSSIAFLVLSIIPTLIILTFTIYNNNFQCNSTYLSRSIDSCWDPRIRNLFTITIGLSSFLAPALNPFSKWFVFVGFVVILLFHGYELFLMHYLPYIREIMNSFAQAACVLSIISIVLSIAHYFTNINSNILAFVPLAFFVVSAILFYVFNKFRIKSILSQFDSNNKENTEEKKDEFLKTICKGNDDTTIFYVHIGIANIVPIFYDYSIMKYIVSVKQSQRVMFALIQITAMIPAQMQFLSMIISNVTVSEHHFNITEKFILYQARKVNVIRQSVSSKEERAEAKRLNKMSNETISLVRGFWHEISHLKSDISTASLRYFRNATNRTSSSFLDAIEQYPRSQNLYDQYIRFLIEAKGDYRESIKYRKNLIMIENGKKIVHDYAFRSFANTFPMYLTEKVLNTQGMYINVNDQIQTNDGTMTSNSSQANSTSALNRSYHDDEISSTIFDHSKLRLALQDVINRSTMNSLNFLRAFSIFTFLLIILIIIILLLVSSKSSISVHSLVKSISLLSKILTNIQYSGLTIGARLTEYYAQELKYGELYPDISNDFCYYSTIICEQLNISNSSMPQEPSVYKDPLVKINMLVKDIRTYMQEELDIIFSDPSLHMGEIILMNEWSMNSSHFAYYDTSKLNFQAQISLVSSLQGIINMVTRQIEYVSSTNASKYFELDDWAFIDNYDIYTLVIINYIIIGKGFDSLFLNISETGIDNCDNYGNTYDVLIYIISIVAIIIFFILRLINFLYMKKDFKNLSHLLQGFNKDDISASSMPIYLNSKEPLPTGTVHSAHDFSIEVFMIPFLFALITADCVFVEAYICMQTHNFFDTFAHVFEWSNGAAQRASLLMQLIISLHFDNSGLREDFDLIDYANLTESLKNISAYQTLIDMEIIGKDSRFDDFYYFDHCGFLNESYDFAEISDCLSVSNKINSALNQLTNMNREFEEYAGILFTYDYAALMYNLDKSIYSEFISFMDYLNTFSMKISDENNSHIQTISIVGIVILVILFIIENIFINMLYNSLEGFKQLIYTLSPISACRNRYLLLFLSNKKMNYDSMSTVDLVLHNSQFSIVTINENFIIQTINQEFCKLTDYSSQKLLGQSITYLIPLPTDGNGKIAFEKSPFYAAINDMRSNPNSKESSSVKIKMRKEDLSFIHMNANLIKITDSSQIFKGVTLLLKSSEENVEMKNKLEQEKMNVNNLIKVLIPRGALSSVKGKKNSAFFKADEATMIFVEVAGMSDCISMMSPKGILDILQQIYNGIEMALKKFKSISMLRWENEMIFAVSGLFENVGDFKKQAFETLAFMIEILQNLEDTNIQANTDFHLRLGAHTGGPVMGFVKDPNNPCFNILSGSFKYLNFIKENGPIDHPWVTASFVKHLDTNIVDMQKEATFVSDQIEEDIYAVQFKEGYKIPDNEEDAEENNDDNNIVKIEEEEEDMNGE</sequence>
<keyword evidence="1" id="KW-0175">Coiled coil</keyword>
<dbReference type="Gene3D" id="3.30.70.1230">
    <property type="entry name" value="Nucleotide cyclase"/>
    <property type="match status" value="1"/>
</dbReference>
<evidence type="ECO:0000256" key="2">
    <source>
        <dbReference type="SAM" id="MobiDB-lite"/>
    </source>
</evidence>
<dbReference type="Proteomes" id="UP001470230">
    <property type="component" value="Unassembled WGS sequence"/>
</dbReference>
<organism evidence="5 6">
    <name type="scientific">Tritrichomonas musculus</name>
    <dbReference type="NCBI Taxonomy" id="1915356"/>
    <lineage>
        <taxon>Eukaryota</taxon>
        <taxon>Metamonada</taxon>
        <taxon>Parabasalia</taxon>
        <taxon>Tritrichomonadida</taxon>
        <taxon>Tritrichomonadidae</taxon>
        <taxon>Tritrichomonas</taxon>
    </lineage>
</organism>
<reference evidence="5 6" key="1">
    <citation type="submission" date="2024-04" db="EMBL/GenBank/DDBJ databases">
        <title>Tritrichomonas musculus Genome.</title>
        <authorList>
            <person name="Alves-Ferreira E."/>
            <person name="Grigg M."/>
            <person name="Lorenzi H."/>
            <person name="Galac M."/>
        </authorList>
    </citation>
    <scope>NUCLEOTIDE SEQUENCE [LARGE SCALE GENOMIC DNA]</scope>
    <source>
        <strain evidence="5 6">EAF2021</strain>
    </source>
</reference>
<feature type="compositionally biased region" description="Acidic residues" evidence="2">
    <location>
        <begin position="1623"/>
        <end position="1632"/>
    </location>
</feature>
<feature type="domain" description="Guanylate cyclase" evidence="4">
    <location>
        <begin position="1420"/>
        <end position="1552"/>
    </location>
</feature>
<feature type="transmembrane region" description="Helical" evidence="3">
    <location>
        <begin position="204"/>
        <end position="225"/>
    </location>
</feature>